<evidence type="ECO:0000259" key="11">
    <source>
        <dbReference type="Pfam" id="PF02867"/>
    </source>
</evidence>
<dbReference type="Pfam" id="PF00317">
    <property type="entry name" value="Ribonuc_red_lgN"/>
    <property type="match status" value="1"/>
</dbReference>
<dbReference type="InterPro" id="IPR008926">
    <property type="entry name" value="RNR_R1-su_N"/>
</dbReference>
<dbReference type="CDD" id="cd02888">
    <property type="entry name" value="RNR_II_dimer"/>
    <property type="match status" value="1"/>
</dbReference>
<dbReference type="AlphaFoldDB" id="A0A9E4ZJT3"/>
<evidence type="ECO:0000256" key="8">
    <source>
        <dbReference type="ARBA" id="ARBA00047754"/>
    </source>
</evidence>
<dbReference type="RefSeq" id="WP_261596966.1">
    <property type="nucleotide sequence ID" value="NZ_VHLL01000002.1"/>
</dbReference>
<dbReference type="InterPro" id="IPR000788">
    <property type="entry name" value="RNR_lg_C"/>
</dbReference>
<dbReference type="GO" id="GO:0005524">
    <property type="term" value="F:ATP binding"/>
    <property type="evidence" value="ECO:0007669"/>
    <property type="project" value="InterPro"/>
</dbReference>
<feature type="domain" description="Ribonucleotide reductase large subunit C-terminal" evidence="11">
    <location>
        <begin position="384"/>
        <end position="527"/>
    </location>
</feature>
<keyword evidence="5 9" id="KW-0560">Oxidoreductase</keyword>
<evidence type="ECO:0000313" key="13">
    <source>
        <dbReference type="Proteomes" id="UP001065682"/>
    </source>
</evidence>
<evidence type="ECO:0000256" key="2">
    <source>
        <dbReference type="ARBA" id="ARBA00007405"/>
    </source>
</evidence>
<dbReference type="GO" id="GO:0009263">
    <property type="term" value="P:deoxyribonucleotide biosynthetic process"/>
    <property type="evidence" value="ECO:0007669"/>
    <property type="project" value="InterPro"/>
</dbReference>
<dbReference type="Proteomes" id="UP001065682">
    <property type="component" value="Unassembled WGS sequence"/>
</dbReference>
<dbReference type="SUPFAM" id="SSF51998">
    <property type="entry name" value="PFL-like glycyl radical enzymes"/>
    <property type="match status" value="1"/>
</dbReference>
<keyword evidence="4 9" id="KW-0547">Nucleotide-binding</keyword>
<dbReference type="GO" id="GO:0031419">
    <property type="term" value="F:cobalamin binding"/>
    <property type="evidence" value="ECO:0007669"/>
    <property type="project" value="UniProtKB-KW"/>
</dbReference>
<feature type="domain" description="Ribonucleotide reductase large subunit C-terminal" evidence="11">
    <location>
        <begin position="69"/>
        <end position="381"/>
    </location>
</feature>
<feature type="domain" description="Ribonucleotide reductase large subunit N-terminal" evidence="10">
    <location>
        <begin position="2"/>
        <end position="65"/>
    </location>
</feature>
<dbReference type="NCBIfam" id="TIGR02504">
    <property type="entry name" value="NrdJ_Z"/>
    <property type="match status" value="1"/>
</dbReference>
<protein>
    <recommendedName>
        <fullName evidence="9">Vitamin B12-dependent ribonucleotide reductase</fullName>
        <ecNumber evidence="9">1.17.4.1</ecNumber>
    </recommendedName>
</protein>
<dbReference type="InterPro" id="IPR013344">
    <property type="entry name" value="RNR_NrdJ/NrdZ"/>
</dbReference>
<organism evidence="12 13">
    <name type="scientific">Methanoculleus formosensis</name>
    <dbReference type="NCBI Taxonomy" id="2590886"/>
    <lineage>
        <taxon>Archaea</taxon>
        <taxon>Methanobacteriati</taxon>
        <taxon>Methanobacteriota</taxon>
        <taxon>Stenosarchaea group</taxon>
        <taxon>Methanomicrobia</taxon>
        <taxon>Methanomicrobiales</taxon>
        <taxon>Methanomicrobiaceae</taxon>
        <taxon>Methanoculleus</taxon>
    </lineage>
</organism>
<accession>A0A9E4ZJT3</accession>
<evidence type="ECO:0000313" key="12">
    <source>
        <dbReference type="EMBL" id="MCT8336903.1"/>
    </source>
</evidence>
<evidence type="ECO:0000256" key="4">
    <source>
        <dbReference type="ARBA" id="ARBA00022741"/>
    </source>
</evidence>
<evidence type="ECO:0000256" key="6">
    <source>
        <dbReference type="ARBA" id="ARBA00023157"/>
    </source>
</evidence>
<comment type="caution">
    <text evidence="12">The sequence shown here is derived from an EMBL/GenBank/DDBJ whole genome shotgun (WGS) entry which is preliminary data.</text>
</comment>
<evidence type="ECO:0000256" key="1">
    <source>
        <dbReference type="ARBA" id="ARBA00001922"/>
    </source>
</evidence>
<comment type="similarity">
    <text evidence="2 9">Belongs to the ribonucleoside diphosphate reductase class-2 family.</text>
</comment>
<evidence type="ECO:0000256" key="7">
    <source>
        <dbReference type="ARBA" id="ARBA00023285"/>
    </source>
</evidence>
<keyword evidence="7 9" id="KW-0170">Cobalt</keyword>
<dbReference type="SUPFAM" id="SSF48168">
    <property type="entry name" value="R1 subunit of ribonucleotide reductase, N-terminal domain"/>
    <property type="match status" value="1"/>
</dbReference>
<dbReference type="InterPro" id="IPR013509">
    <property type="entry name" value="RNR_lsu_N"/>
</dbReference>
<dbReference type="PRINTS" id="PR01183">
    <property type="entry name" value="RIBORDTASEM1"/>
</dbReference>
<dbReference type="InterPro" id="IPR050862">
    <property type="entry name" value="RdRp_reductase_class-2"/>
</dbReference>
<keyword evidence="9" id="KW-0237">DNA synthesis</keyword>
<reference evidence="12" key="1">
    <citation type="submission" date="2019-06" db="EMBL/GenBank/DDBJ databases">
        <title>Methanoculleus strain from Tamsui River, Taipei, Taiwan.</title>
        <authorList>
            <person name="You Y.-T."/>
            <person name="Chen S.-C."/>
            <person name="Lai S.-J."/>
            <person name="Lee Y.-C."/>
            <person name="Lai M.-C."/>
        </authorList>
    </citation>
    <scope>NUCLEOTIDE SEQUENCE</scope>
    <source>
        <strain evidence="12">Afa-1</strain>
    </source>
</reference>
<dbReference type="Gene3D" id="3.20.70.20">
    <property type="match status" value="1"/>
</dbReference>
<evidence type="ECO:0000256" key="3">
    <source>
        <dbReference type="ARBA" id="ARBA00022628"/>
    </source>
</evidence>
<proteinExistence type="inferred from homology"/>
<evidence type="ECO:0000256" key="9">
    <source>
        <dbReference type="RuleBase" id="RU364064"/>
    </source>
</evidence>
<evidence type="ECO:0000259" key="10">
    <source>
        <dbReference type="Pfam" id="PF00317"/>
    </source>
</evidence>
<dbReference type="Pfam" id="PF02867">
    <property type="entry name" value="Ribonuc_red_lgC"/>
    <property type="match status" value="2"/>
</dbReference>
<sequence length="548" mass="58976">MEISAQGRLLLESRYLLPGETPHDLFSRVAGAVGGTGRSREFFSLLSSLLFLPNSPTLMNAGTPAGQLSACFVLPVEDTLEGIFGTLGHMALIHQSGGGTGFSFSRLRPRGDAVNAVRGAATGPVSFMRVFDAATGAVRQGGRRRGANMGVLAASHPDIEEFVAAKQDGGLSNFNISVGVDERFFSCLAAGKAYDLTNPRDGTVWKSIDARALWRLIAASAWATGEPGVLFLDEINRRSTTPHLGRIEATNPCGEQPLHPYESCNLGSVNLARCVRKNDLDEDLLAKVVRCGVDFLDAVIDVNRFPLPEIREKTLSTRKIGLGVMGFAGALIRLGIPYESDEALRFAGSLMERIQMTARERSEELGRELGSFPAVEGSVFSGEMRNATVTTIAPTGSIHLIAGTTSGIEPVFSLAYDRTIDGRRVSVASDLVAGFLPKRVGGRDVADHVRRHGTVAGLPLDDHARDLFRTATEIAPEHHVRMQAAFQKHVDNAVSKTVNLPQSATVDEIASVFSLAHDLGCKGTTVYRYRSRPDQIYSLGCDLCRIDG</sequence>
<evidence type="ECO:0000256" key="5">
    <source>
        <dbReference type="ARBA" id="ARBA00023002"/>
    </source>
</evidence>
<comment type="function">
    <text evidence="9">Catalyzes the reduction of ribonucleotides to deoxyribonucleotides. May function to provide a pool of deoxyribonucleotide precursors for DNA repair during oxygen limitation and/or for immediate growth after restoration of oxygen.</text>
</comment>
<name>A0A9E4ZJT3_9EURY</name>
<dbReference type="EMBL" id="VHLL01000002">
    <property type="protein sequence ID" value="MCT8336903.1"/>
    <property type="molecule type" value="Genomic_DNA"/>
</dbReference>
<dbReference type="PANTHER" id="PTHR43371">
    <property type="entry name" value="VITAMIN B12-DEPENDENT RIBONUCLEOTIDE REDUCTASE"/>
    <property type="match status" value="1"/>
</dbReference>
<comment type="cofactor">
    <cofactor evidence="1 9">
        <name>adenosylcob(III)alamin</name>
        <dbReference type="ChEBI" id="CHEBI:18408"/>
    </cofactor>
</comment>
<keyword evidence="6" id="KW-1015">Disulfide bond</keyword>
<keyword evidence="13" id="KW-1185">Reference proteome</keyword>
<dbReference type="GO" id="GO:0004748">
    <property type="term" value="F:ribonucleoside-diphosphate reductase activity, thioredoxin disulfide as acceptor"/>
    <property type="evidence" value="ECO:0007669"/>
    <property type="project" value="UniProtKB-EC"/>
</dbReference>
<gene>
    <name evidence="12" type="ORF">FKB36_05185</name>
</gene>
<dbReference type="EC" id="1.17.4.1" evidence="9"/>
<dbReference type="GO" id="GO:0071897">
    <property type="term" value="P:DNA biosynthetic process"/>
    <property type="evidence" value="ECO:0007669"/>
    <property type="project" value="UniProtKB-KW"/>
</dbReference>
<dbReference type="PANTHER" id="PTHR43371:SF1">
    <property type="entry name" value="RIBONUCLEOSIDE-DIPHOSPHATE REDUCTASE"/>
    <property type="match status" value="1"/>
</dbReference>
<keyword evidence="3 9" id="KW-0846">Cobalamin</keyword>
<comment type="catalytic activity">
    <reaction evidence="8 9">
        <text>a 2'-deoxyribonucleoside 5'-diphosphate + [thioredoxin]-disulfide + H2O = a ribonucleoside 5'-diphosphate + [thioredoxin]-dithiol</text>
        <dbReference type="Rhea" id="RHEA:23252"/>
        <dbReference type="Rhea" id="RHEA-COMP:10698"/>
        <dbReference type="Rhea" id="RHEA-COMP:10700"/>
        <dbReference type="ChEBI" id="CHEBI:15377"/>
        <dbReference type="ChEBI" id="CHEBI:29950"/>
        <dbReference type="ChEBI" id="CHEBI:50058"/>
        <dbReference type="ChEBI" id="CHEBI:57930"/>
        <dbReference type="ChEBI" id="CHEBI:73316"/>
        <dbReference type="EC" id="1.17.4.1"/>
    </reaction>
</comment>